<organism evidence="1 2">
    <name type="scientific">Ancylostoma ceylanicum</name>
    <dbReference type="NCBI Taxonomy" id="53326"/>
    <lineage>
        <taxon>Eukaryota</taxon>
        <taxon>Metazoa</taxon>
        <taxon>Ecdysozoa</taxon>
        <taxon>Nematoda</taxon>
        <taxon>Chromadorea</taxon>
        <taxon>Rhabditida</taxon>
        <taxon>Rhabditina</taxon>
        <taxon>Rhabditomorpha</taxon>
        <taxon>Strongyloidea</taxon>
        <taxon>Ancylostomatidae</taxon>
        <taxon>Ancylostomatinae</taxon>
        <taxon>Ancylostoma</taxon>
    </lineage>
</organism>
<proteinExistence type="predicted"/>
<name>A0A0D6LDS7_9BILA</name>
<accession>A0A0D6LDS7</accession>
<evidence type="ECO:0000313" key="2">
    <source>
        <dbReference type="Proteomes" id="UP000054495"/>
    </source>
</evidence>
<dbReference type="AlphaFoldDB" id="A0A0D6LDS7"/>
<sequence>MPYKEKIHWIQAYNTSKEKGYFAFASNSTFTLCGNPPGDLKSSFKQEIEGNFGVTIAHEISHYYFGSIKNSNSNLETIINEGFAQFFAIKYWSQSNDEFIKDGILEAIEWFEEPEFKFKPMLKFNSSDDTNDRETYAYYYQTAILFSIEREIASKKERINAYFITEYVILADASGYSTMEAGVLFCMFT</sequence>
<dbReference type="SUPFAM" id="SSF55486">
    <property type="entry name" value="Metalloproteases ('zincins'), catalytic domain"/>
    <property type="match status" value="1"/>
</dbReference>
<evidence type="ECO:0008006" key="3">
    <source>
        <dbReference type="Google" id="ProtNLM"/>
    </source>
</evidence>
<protein>
    <recommendedName>
        <fullName evidence="3">Peptidase M1 membrane alanine aminopeptidase domain-containing protein</fullName>
    </recommendedName>
</protein>
<evidence type="ECO:0000313" key="1">
    <source>
        <dbReference type="EMBL" id="EPB65807.1"/>
    </source>
</evidence>
<dbReference type="EMBL" id="KE127032">
    <property type="protein sequence ID" value="EPB65807.1"/>
    <property type="molecule type" value="Genomic_DNA"/>
</dbReference>
<dbReference type="Gene3D" id="1.10.390.10">
    <property type="entry name" value="Neutral Protease Domain 2"/>
    <property type="match status" value="1"/>
</dbReference>
<keyword evidence="2" id="KW-1185">Reference proteome</keyword>
<gene>
    <name evidence="1" type="ORF">ANCCEY_15119</name>
</gene>
<dbReference type="InterPro" id="IPR027268">
    <property type="entry name" value="Peptidase_M4/M1_CTD_sf"/>
</dbReference>
<dbReference type="Proteomes" id="UP000054495">
    <property type="component" value="Unassembled WGS sequence"/>
</dbReference>
<reference evidence="1 2" key="1">
    <citation type="submission" date="2013-05" db="EMBL/GenBank/DDBJ databases">
        <title>Draft genome of the parasitic nematode Anyclostoma ceylanicum.</title>
        <authorList>
            <person name="Mitreva M."/>
        </authorList>
    </citation>
    <scope>NUCLEOTIDE SEQUENCE [LARGE SCALE GENOMIC DNA]</scope>
</reference>